<dbReference type="PROSITE" id="PS00221">
    <property type="entry name" value="MIP"/>
    <property type="match status" value="1"/>
</dbReference>
<dbReference type="GO" id="GO:0016020">
    <property type="term" value="C:membrane"/>
    <property type="evidence" value="ECO:0007669"/>
    <property type="project" value="UniProtKB-SubCell"/>
</dbReference>
<dbReference type="InterPro" id="IPR022357">
    <property type="entry name" value="MIP_CS"/>
</dbReference>
<accession>A0A426YRY0</accession>
<dbReference type="InterPro" id="IPR000425">
    <property type="entry name" value="MIP"/>
</dbReference>
<dbReference type="InterPro" id="IPR034294">
    <property type="entry name" value="Aquaporin_transptr"/>
</dbReference>
<reference evidence="8 9" key="1">
    <citation type="journal article" date="2014" name="Agronomy (Basel)">
        <title>A Draft Genome Sequence for Ensete ventricosum, the Drought-Tolerant Tree Against Hunger.</title>
        <authorList>
            <person name="Harrison J."/>
            <person name="Moore K.A."/>
            <person name="Paszkiewicz K."/>
            <person name="Jones T."/>
            <person name="Grant M."/>
            <person name="Ambacheew D."/>
            <person name="Muzemil S."/>
            <person name="Studholme D.J."/>
        </authorList>
    </citation>
    <scope>NUCLEOTIDE SEQUENCE [LARGE SCALE GENOMIC DNA]</scope>
</reference>
<dbReference type="InterPro" id="IPR023271">
    <property type="entry name" value="Aquaporin-like"/>
</dbReference>
<dbReference type="Proteomes" id="UP000287651">
    <property type="component" value="Unassembled WGS sequence"/>
</dbReference>
<sequence length="339" mass="37346">MEGREEDVRVGANKFSERQPIGTAAQDRDYQEPPPAPLFEPAELSSWSFYRAGIAEFMATFLFLYISILTVMGVVKSNTKCSTVGIQGIAWAFGGMIFILVYCTAGISGEHNTSSSACFLPRFRSQQQLSYAGFVSGGHINPAVTFGLLLARKLSLTRALFYMVMQCLGAICGAGVVKGFKKGLYDNNGGGANVVAPGYTKGDGLGAEIVGTFILVYTVFSATDAKRSARDSHVPPVRVFYRSSSLVRRQVGPLQPSILGPLSLDFFFSRPVFRSLVSVEGLPLLSLRLLDPATFSKSRSWRFLRLTFSRRVSFKMQDRALSLPFTKNFNFEFSFLAWM</sequence>
<keyword evidence="6" id="KW-0472">Membrane</keyword>
<dbReference type="AlphaFoldDB" id="A0A426YRY0"/>
<evidence type="ECO:0000256" key="3">
    <source>
        <dbReference type="ARBA" id="ARBA00022692"/>
    </source>
</evidence>
<evidence type="ECO:0000256" key="2">
    <source>
        <dbReference type="ARBA" id="ARBA00022448"/>
    </source>
</evidence>
<dbReference type="SUPFAM" id="SSF81338">
    <property type="entry name" value="Aquaporin-like"/>
    <property type="match status" value="2"/>
</dbReference>
<evidence type="ECO:0000313" key="9">
    <source>
        <dbReference type="Proteomes" id="UP000287651"/>
    </source>
</evidence>
<comment type="caution">
    <text evidence="8">The sequence shown here is derived from an EMBL/GenBank/DDBJ whole genome shotgun (WGS) entry which is preliminary data.</text>
</comment>
<comment type="subcellular location">
    <subcellularLocation>
        <location evidence="1">Membrane</location>
        <topology evidence="1">Multi-pass membrane protein</topology>
    </subcellularLocation>
</comment>
<evidence type="ECO:0000313" key="8">
    <source>
        <dbReference type="EMBL" id="RRT54503.1"/>
    </source>
</evidence>
<evidence type="ECO:0000256" key="6">
    <source>
        <dbReference type="ARBA" id="ARBA00023136"/>
    </source>
</evidence>
<keyword evidence="3 7" id="KW-0812">Transmembrane</keyword>
<name>A0A426YRY0_ENSVE</name>
<protein>
    <submittedName>
        <fullName evidence="8">Uncharacterized protein</fullName>
    </submittedName>
</protein>
<evidence type="ECO:0000256" key="5">
    <source>
        <dbReference type="ARBA" id="ARBA00023016"/>
    </source>
</evidence>
<proteinExistence type="inferred from homology"/>
<dbReference type="GO" id="GO:0015267">
    <property type="term" value="F:channel activity"/>
    <property type="evidence" value="ECO:0007669"/>
    <property type="project" value="InterPro"/>
</dbReference>
<dbReference type="Pfam" id="PF00230">
    <property type="entry name" value="MIP"/>
    <property type="match status" value="2"/>
</dbReference>
<dbReference type="EMBL" id="AMZH03010574">
    <property type="protein sequence ID" value="RRT54503.1"/>
    <property type="molecule type" value="Genomic_DNA"/>
</dbReference>
<dbReference type="PRINTS" id="PR00783">
    <property type="entry name" value="MINTRINSICP"/>
</dbReference>
<evidence type="ECO:0000256" key="1">
    <source>
        <dbReference type="ARBA" id="ARBA00004141"/>
    </source>
</evidence>
<dbReference type="PANTHER" id="PTHR45687">
    <property type="entry name" value="AQUAPORIN OR AQUAGLYCEROPORIN RELATED"/>
    <property type="match status" value="1"/>
</dbReference>
<keyword evidence="2 7" id="KW-0813">Transport</keyword>
<keyword evidence="4" id="KW-1133">Transmembrane helix</keyword>
<evidence type="ECO:0000256" key="7">
    <source>
        <dbReference type="RuleBase" id="RU000477"/>
    </source>
</evidence>
<evidence type="ECO:0000256" key="4">
    <source>
        <dbReference type="ARBA" id="ARBA00022989"/>
    </source>
</evidence>
<organism evidence="8 9">
    <name type="scientific">Ensete ventricosum</name>
    <name type="common">Abyssinian banana</name>
    <name type="synonym">Musa ensete</name>
    <dbReference type="NCBI Taxonomy" id="4639"/>
    <lineage>
        <taxon>Eukaryota</taxon>
        <taxon>Viridiplantae</taxon>
        <taxon>Streptophyta</taxon>
        <taxon>Embryophyta</taxon>
        <taxon>Tracheophyta</taxon>
        <taxon>Spermatophyta</taxon>
        <taxon>Magnoliopsida</taxon>
        <taxon>Liliopsida</taxon>
        <taxon>Zingiberales</taxon>
        <taxon>Musaceae</taxon>
        <taxon>Ensete</taxon>
    </lineage>
</organism>
<comment type="similarity">
    <text evidence="7">Belongs to the MIP/aquaporin (TC 1.A.8) family.</text>
</comment>
<dbReference type="Gene3D" id="1.20.1080.10">
    <property type="entry name" value="Glycerol uptake facilitator protein"/>
    <property type="match status" value="2"/>
</dbReference>
<keyword evidence="5" id="KW-0346">Stress response</keyword>
<gene>
    <name evidence="8" type="ORF">B296_00048208</name>
</gene>